<keyword evidence="10" id="KW-1185">Reference proteome</keyword>
<accession>A0A7K0K3V6</accession>
<evidence type="ECO:0000256" key="7">
    <source>
        <dbReference type="SAM" id="Phobius"/>
    </source>
</evidence>
<evidence type="ECO:0000259" key="8">
    <source>
        <dbReference type="Pfam" id="PF00892"/>
    </source>
</evidence>
<keyword evidence="3" id="KW-1003">Cell membrane</keyword>
<feature type="transmembrane region" description="Helical" evidence="7">
    <location>
        <begin position="147"/>
        <end position="167"/>
    </location>
</feature>
<feature type="transmembrane region" description="Helical" evidence="7">
    <location>
        <begin position="204"/>
        <end position="223"/>
    </location>
</feature>
<dbReference type="InterPro" id="IPR000620">
    <property type="entry name" value="EamA_dom"/>
</dbReference>
<evidence type="ECO:0000256" key="5">
    <source>
        <dbReference type="ARBA" id="ARBA00022989"/>
    </source>
</evidence>
<comment type="similarity">
    <text evidence="2">Belongs to the EamA transporter family.</text>
</comment>
<dbReference type="AlphaFoldDB" id="A0A7K0K3V6"/>
<comment type="subcellular location">
    <subcellularLocation>
        <location evidence="1">Cell membrane</location>
        <topology evidence="1">Multi-pass membrane protein</topology>
    </subcellularLocation>
</comment>
<evidence type="ECO:0000256" key="6">
    <source>
        <dbReference type="ARBA" id="ARBA00023136"/>
    </source>
</evidence>
<dbReference type="GO" id="GO:0005886">
    <property type="term" value="C:plasma membrane"/>
    <property type="evidence" value="ECO:0007669"/>
    <property type="project" value="UniProtKB-SubCell"/>
</dbReference>
<feature type="transmembrane region" description="Helical" evidence="7">
    <location>
        <begin position="38"/>
        <end position="58"/>
    </location>
</feature>
<dbReference type="SUPFAM" id="SSF103481">
    <property type="entry name" value="Multidrug resistance efflux transporter EmrE"/>
    <property type="match status" value="2"/>
</dbReference>
<evidence type="ECO:0000313" key="10">
    <source>
        <dbReference type="Proteomes" id="UP000442535"/>
    </source>
</evidence>
<evidence type="ECO:0000313" key="9">
    <source>
        <dbReference type="EMBL" id="MST50173.1"/>
    </source>
</evidence>
<evidence type="ECO:0000256" key="1">
    <source>
        <dbReference type="ARBA" id="ARBA00004651"/>
    </source>
</evidence>
<feature type="transmembrane region" description="Helical" evidence="7">
    <location>
        <begin position="120"/>
        <end position="141"/>
    </location>
</feature>
<dbReference type="Proteomes" id="UP000442535">
    <property type="component" value="Unassembled WGS sequence"/>
</dbReference>
<protein>
    <submittedName>
        <fullName evidence="9">DMT family transporter</fullName>
    </submittedName>
</protein>
<organism evidence="9 10">
    <name type="scientific">Mobiluncus porci</name>
    <dbReference type="NCBI Taxonomy" id="2652278"/>
    <lineage>
        <taxon>Bacteria</taxon>
        <taxon>Bacillati</taxon>
        <taxon>Actinomycetota</taxon>
        <taxon>Actinomycetes</taxon>
        <taxon>Actinomycetales</taxon>
        <taxon>Actinomycetaceae</taxon>
        <taxon>Mobiluncus</taxon>
    </lineage>
</organism>
<comment type="caution">
    <text evidence="9">The sequence shown here is derived from an EMBL/GenBank/DDBJ whole genome shotgun (WGS) entry which is preliminary data.</text>
</comment>
<keyword evidence="4 7" id="KW-0812">Transmembrane</keyword>
<gene>
    <name evidence="9" type="ORF">FYJ63_07980</name>
</gene>
<dbReference type="InterPro" id="IPR037185">
    <property type="entry name" value="EmrE-like"/>
</dbReference>
<evidence type="ECO:0000256" key="4">
    <source>
        <dbReference type="ARBA" id="ARBA00022692"/>
    </source>
</evidence>
<feature type="transmembrane region" description="Helical" evidence="7">
    <location>
        <begin position="174"/>
        <end position="192"/>
    </location>
</feature>
<dbReference type="EMBL" id="VUMY01000014">
    <property type="protein sequence ID" value="MST50173.1"/>
    <property type="molecule type" value="Genomic_DNA"/>
</dbReference>
<keyword evidence="6 7" id="KW-0472">Membrane</keyword>
<sequence length="299" mass="31878">MKKLIPILALTLVTAMWGSTFFMIRTDALSELSASDLLTVRFFMAAILATVIWGRDLLRADRKTLALGFGLGLLYGIAQLVQTIGLYTTDASVSGFITAMYIVIVPVVALVVFREQFKPITWLWVALAGVGLAALSLKGWSFGTGEFLTFVGAIFFAIQVAGLSVVAPGRSAGALTTLQMWGTGAVSFFPAVSDGIQLPQSGLVWAELIYMATVCSVGAIFLETWAQARMSSTEAALIMATEPLFATLFAVTFGGEILTLRLAIGAAFIMTAIVSAQLTGVRPDGILEDSTKDKVRIEV</sequence>
<dbReference type="RefSeq" id="WP_154545559.1">
    <property type="nucleotide sequence ID" value="NZ_VUMY01000014.1"/>
</dbReference>
<feature type="domain" description="EamA" evidence="8">
    <location>
        <begin position="144"/>
        <end position="274"/>
    </location>
</feature>
<feature type="transmembrane region" description="Helical" evidence="7">
    <location>
        <begin position="235"/>
        <end position="254"/>
    </location>
</feature>
<feature type="transmembrane region" description="Helical" evidence="7">
    <location>
        <begin position="260"/>
        <end position="281"/>
    </location>
</feature>
<evidence type="ECO:0000256" key="3">
    <source>
        <dbReference type="ARBA" id="ARBA00022475"/>
    </source>
</evidence>
<feature type="transmembrane region" description="Helical" evidence="7">
    <location>
        <begin position="65"/>
        <end position="87"/>
    </location>
</feature>
<keyword evidence="5 7" id="KW-1133">Transmembrane helix</keyword>
<name>A0A7K0K3V6_9ACTO</name>
<feature type="domain" description="EamA" evidence="8">
    <location>
        <begin position="6"/>
        <end position="136"/>
    </location>
</feature>
<reference evidence="9 10" key="1">
    <citation type="submission" date="2019-08" db="EMBL/GenBank/DDBJ databases">
        <title>In-depth cultivation of the pig gut microbiome towards novel bacterial diversity and tailored functional studies.</title>
        <authorList>
            <person name="Wylensek D."/>
            <person name="Hitch T.C.A."/>
            <person name="Clavel T."/>
        </authorList>
    </citation>
    <scope>NUCLEOTIDE SEQUENCE [LARGE SCALE GENOMIC DNA]</scope>
    <source>
        <strain evidence="9 10">RF-GAM-744-WT-7</strain>
    </source>
</reference>
<dbReference type="InterPro" id="IPR051258">
    <property type="entry name" value="Diverse_Substrate_Transporter"/>
</dbReference>
<dbReference type="PANTHER" id="PTHR42920">
    <property type="entry name" value="OS03G0707200 PROTEIN-RELATED"/>
    <property type="match status" value="1"/>
</dbReference>
<dbReference type="PANTHER" id="PTHR42920:SF5">
    <property type="entry name" value="EAMA DOMAIN-CONTAINING PROTEIN"/>
    <property type="match status" value="1"/>
</dbReference>
<proteinExistence type="inferred from homology"/>
<evidence type="ECO:0000256" key="2">
    <source>
        <dbReference type="ARBA" id="ARBA00007362"/>
    </source>
</evidence>
<dbReference type="Pfam" id="PF00892">
    <property type="entry name" value="EamA"/>
    <property type="match status" value="2"/>
</dbReference>
<feature type="transmembrane region" description="Helical" evidence="7">
    <location>
        <begin position="93"/>
        <end position="113"/>
    </location>
</feature>